<proteinExistence type="predicted"/>
<feature type="transmembrane region" description="Helical" evidence="1">
    <location>
        <begin position="122"/>
        <end position="141"/>
    </location>
</feature>
<evidence type="ECO:0008006" key="4">
    <source>
        <dbReference type="Google" id="ProtNLM"/>
    </source>
</evidence>
<reference evidence="2 3" key="1">
    <citation type="submission" date="2024-03" db="EMBL/GenBank/DDBJ databases">
        <title>Chitinophaga caseinilytica sp. nov., a casein hydrolysing bacterium isolated from forest soil.</title>
        <authorList>
            <person name="Lee D.S."/>
            <person name="Han D.M."/>
            <person name="Baek J.H."/>
            <person name="Choi D.G."/>
            <person name="Jeon J.H."/>
            <person name="Jeon C.O."/>
        </authorList>
    </citation>
    <scope>NUCLEOTIDE SEQUENCE [LARGE SCALE GENOMIC DNA]</scope>
    <source>
        <strain evidence="2 3">KACC 19118</strain>
    </source>
</reference>
<evidence type="ECO:0000313" key="2">
    <source>
        <dbReference type="EMBL" id="WZN48395.1"/>
    </source>
</evidence>
<feature type="transmembrane region" description="Helical" evidence="1">
    <location>
        <begin position="12"/>
        <end position="31"/>
    </location>
</feature>
<dbReference type="Proteomes" id="UP001449657">
    <property type="component" value="Chromosome"/>
</dbReference>
<feature type="transmembrane region" description="Helical" evidence="1">
    <location>
        <begin position="43"/>
        <end position="63"/>
    </location>
</feature>
<keyword evidence="3" id="KW-1185">Reference proteome</keyword>
<accession>A0ABZ2ZA90</accession>
<feature type="transmembrane region" description="Helical" evidence="1">
    <location>
        <begin position="83"/>
        <end position="102"/>
    </location>
</feature>
<dbReference type="EMBL" id="CP150096">
    <property type="protein sequence ID" value="WZN48395.1"/>
    <property type="molecule type" value="Genomic_DNA"/>
</dbReference>
<name>A0ABZ2ZA90_9BACT</name>
<organism evidence="2 3">
    <name type="scientific">Chitinophaga caseinilytica</name>
    <dbReference type="NCBI Taxonomy" id="2267521"/>
    <lineage>
        <taxon>Bacteria</taxon>
        <taxon>Pseudomonadati</taxon>
        <taxon>Bacteroidota</taxon>
        <taxon>Chitinophagia</taxon>
        <taxon>Chitinophagales</taxon>
        <taxon>Chitinophagaceae</taxon>
        <taxon>Chitinophaga</taxon>
    </lineage>
</organism>
<sequence length="154" mass="16714">MNALLDIHSYVRWLIVIFGALAVIRAIAGVAGKKPYGAGDAKAGLFFMIFLDIQLLIGLVLMFTSSLTKSAFGNMGAAMGDKVLRFFTVEHTLLAIVAIAMVHIGRSKIKKADSDAKKQKTALIFFTIAFVLLLALIPWPGRELIGRALLPSLR</sequence>
<keyword evidence="1" id="KW-1133">Transmembrane helix</keyword>
<gene>
    <name evidence="2" type="ORF">WJU22_09425</name>
</gene>
<protein>
    <recommendedName>
        <fullName evidence="4">Cytochrome B</fullName>
    </recommendedName>
</protein>
<keyword evidence="1" id="KW-0812">Transmembrane</keyword>
<evidence type="ECO:0000256" key="1">
    <source>
        <dbReference type="SAM" id="Phobius"/>
    </source>
</evidence>
<dbReference type="RefSeq" id="WP_341842989.1">
    <property type="nucleotide sequence ID" value="NZ_CP149792.1"/>
</dbReference>
<keyword evidence="1" id="KW-0472">Membrane</keyword>
<evidence type="ECO:0000313" key="3">
    <source>
        <dbReference type="Proteomes" id="UP001449657"/>
    </source>
</evidence>